<evidence type="ECO:0000256" key="8">
    <source>
        <dbReference type="ARBA" id="ARBA00022763"/>
    </source>
</evidence>
<dbReference type="SMART" id="SM00482">
    <property type="entry name" value="POLAc"/>
    <property type="match status" value="1"/>
</dbReference>
<dbReference type="PANTHER" id="PTHR10133:SF27">
    <property type="entry name" value="DNA POLYMERASE NU"/>
    <property type="match status" value="1"/>
</dbReference>
<keyword evidence="5 16" id="KW-0548">Nucleotidyltransferase</keyword>
<dbReference type="RefSeq" id="WP_141002870.1">
    <property type="nucleotide sequence ID" value="NZ_BAAAOR010000039.1"/>
</dbReference>
<organism evidence="20 21">
    <name type="scientific">Nocardioides humi</name>
    <dbReference type="NCBI Taxonomy" id="449461"/>
    <lineage>
        <taxon>Bacteria</taxon>
        <taxon>Bacillati</taxon>
        <taxon>Actinomycetota</taxon>
        <taxon>Actinomycetes</taxon>
        <taxon>Propionibacteriales</taxon>
        <taxon>Nocardioidaceae</taxon>
        <taxon>Nocardioides</taxon>
    </lineage>
</organism>
<sequence length="894" mass="97661">MPESSRPRLLLLDGHSLAYRAFFALPVENFSTATGQNTNAVYGFTSMLVNVLRDEQPTHVAVAFDVSRQTFRTEEYSEYKAKRNKTPGEFSSQLPLIERMLDSFSIRYIKHAGYEADDIIATLVTQALADETSGLEVLILTGDRDSIQLVTDRSTVLYPMRGVSDLARMTPAYVEDKYGVPPHRYPELAAIVGETSDNLPGVPGVGAGFAAKWINTYDGLDNVIAQADKITGKKGEALREHLGDVIRNRRLNALVRDLDLGVAVDDLVLGEWDRASALELLDELEFRGELRTRILDVVAPGEDVPVETGVELDGTTLAPDAVGAWLDEIGDATVGLSVRGAWGSGTGRVTGLAFALADGRAAYVDVEAMSPADDAAVAAWLADTARPKVLHDAKGPLLALAAQGWTLAGVVEDTALAAYLVAPDQRSYDLADLTLRYLHRELAPAGDDDQGMLFDEGANTANSAMVQARAALDLSAELADEVERAGGRSLLTEVEMPLVGVLAAMEQTGIAIDTDHLEGLEAHFGEEVRKEAEEAYAVIGKEINLGSPKQLQVVLFDELDMPKTKRTKTGYTTDADALQALYVKTEHPFLLHLLRHREVIRLRQTIEGLLKTVQPDGRIHTTFHQTIAATGRLSSTEPNLQNIPVRTEEGRRIRESFVVGSGYAELMTADYSQIEMRIMAHLSEDALLIDAFRTGRDFHAETASRVFDVAPGEVTPEMRAKIKAMNYGLAYGLSAFGLSQQLGIEPKEASGLMEEYFETFGGIRDYLTGVVDEARRTGFTETIMGRRRYLPDLTSDNRMRREAAERMALNAPIQGSAADLIKVAMLRTDAALRDAGLRSRMLLQVHDELVFEVAEGEREALETLVREQMAGAADLTVPLDVSVGTGRSWHQAAH</sequence>
<evidence type="ECO:0000256" key="11">
    <source>
        <dbReference type="ARBA" id="ARBA00022932"/>
    </source>
</evidence>
<dbReference type="Gene3D" id="1.10.150.20">
    <property type="entry name" value="5' to 3' exonuclease, C-terminal subdomain"/>
    <property type="match status" value="2"/>
</dbReference>
<dbReference type="SMART" id="SM00475">
    <property type="entry name" value="53EXOc"/>
    <property type="match status" value="1"/>
</dbReference>
<feature type="domain" description="DNA-directed DNA polymerase family A palm" evidence="19">
    <location>
        <begin position="650"/>
        <end position="857"/>
    </location>
</feature>
<keyword evidence="8 16" id="KW-0227">DNA damage</keyword>
<feature type="domain" description="3'-5' exonuclease" evidence="17">
    <location>
        <begin position="313"/>
        <end position="483"/>
    </location>
</feature>
<dbReference type="SMART" id="SM00474">
    <property type="entry name" value="35EXOc"/>
    <property type="match status" value="1"/>
</dbReference>
<evidence type="ECO:0000256" key="4">
    <source>
        <dbReference type="ARBA" id="ARBA00022679"/>
    </source>
</evidence>
<dbReference type="InterPro" id="IPR001098">
    <property type="entry name" value="DNA-dir_DNA_pol_A_palm_dom"/>
</dbReference>
<dbReference type="CDD" id="cd09898">
    <property type="entry name" value="H3TH_53EXO"/>
    <property type="match status" value="1"/>
</dbReference>
<evidence type="ECO:0000256" key="16">
    <source>
        <dbReference type="RuleBase" id="RU004460"/>
    </source>
</evidence>
<evidence type="ECO:0000259" key="18">
    <source>
        <dbReference type="SMART" id="SM00475"/>
    </source>
</evidence>
<evidence type="ECO:0000256" key="14">
    <source>
        <dbReference type="ARBA" id="ARBA00049244"/>
    </source>
</evidence>
<dbReference type="SUPFAM" id="SSF56672">
    <property type="entry name" value="DNA/RNA polymerases"/>
    <property type="match status" value="1"/>
</dbReference>
<evidence type="ECO:0000256" key="5">
    <source>
        <dbReference type="ARBA" id="ARBA00022695"/>
    </source>
</evidence>
<keyword evidence="21" id="KW-1185">Reference proteome</keyword>
<feature type="domain" description="5'-3' exonuclease" evidence="18">
    <location>
        <begin position="5"/>
        <end position="270"/>
    </location>
</feature>
<dbReference type="NCBIfam" id="NF004397">
    <property type="entry name" value="PRK05755.1"/>
    <property type="match status" value="1"/>
</dbReference>
<dbReference type="InterPro" id="IPR043502">
    <property type="entry name" value="DNA/RNA_pol_sf"/>
</dbReference>
<name>A0ABN2BKW5_9ACTN</name>
<dbReference type="SUPFAM" id="SSF53098">
    <property type="entry name" value="Ribonuclease H-like"/>
    <property type="match status" value="1"/>
</dbReference>
<dbReference type="InterPro" id="IPR012337">
    <property type="entry name" value="RNaseH-like_sf"/>
</dbReference>
<evidence type="ECO:0000313" key="21">
    <source>
        <dbReference type="Proteomes" id="UP001500842"/>
    </source>
</evidence>
<dbReference type="Proteomes" id="UP001500842">
    <property type="component" value="Unassembled WGS sequence"/>
</dbReference>
<accession>A0ABN2BKW5</accession>
<evidence type="ECO:0000256" key="1">
    <source>
        <dbReference type="ARBA" id="ARBA00007705"/>
    </source>
</evidence>
<gene>
    <name evidence="16 20" type="primary">polA</name>
    <name evidence="20" type="ORF">GCM10009788_52060</name>
</gene>
<dbReference type="InterPro" id="IPR036397">
    <property type="entry name" value="RNaseH_sf"/>
</dbReference>
<dbReference type="Gene3D" id="3.30.70.370">
    <property type="match status" value="1"/>
</dbReference>
<evidence type="ECO:0000256" key="15">
    <source>
        <dbReference type="NCBIfam" id="TIGR00593"/>
    </source>
</evidence>
<evidence type="ECO:0000259" key="17">
    <source>
        <dbReference type="SMART" id="SM00474"/>
    </source>
</evidence>
<dbReference type="Gene3D" id="3.40.50.1010">
    <property type="entry name" value="5'-nuclease"/>
    <property type="match status" value="1"/>
</dbReference>
<evidence type="ECO:0000256" key="3">
    <source>
        <dbReference type="ARBA" id="ARBA00020311"/>
    </source>
</evidence>
<protein>
    <recommendedName>
        <fullName evidence="3 15">DNA polymerase I</fullName>
        <ecNumber evidence="2 15">2.7.7.7</ecNumber>
    </recommendedName>
</protein>
<evidence type="ECO:0000256" key="10">
    <source>
        <dbReference type="ARBA" id="ARBA00022839"/>
    </source>
</evidence>
<dbReference type="Pfam" id="PF02739">
    <property type="entry name" value="5_3_exonuc_N"/>
    <property type="match status" value="1"/>
</dbReference>
<dbReference type="InterPro" id="IPR018320">
    <property type="entry name" value="DNA_polymerase_1"/>
</dbReference>
<evidence type="ECO:0000313" key="20">
    <source>
        <dbReference type="EMBL" id="GAA1543078.1"/>
    </source>
</evidence>
<keyword evidence="12 16" id="KW-0238">DNA-binding</keyword>
<dbReference type="Gene3D" id="3.30.420.10">
    <property type="entry name" value="Ribonuclease H-like superfamily/Ribonuclease H"/>
    <property type="match status" value="1"/>
</dbReference>
<keyword evidence="13 16" id="KW-0234">DNA repair</keyword>
<dbReference type="PRINTS" id="PR00868">
    <property type="entry name" value="DNAPOLI"/>
</dbReference>
<dbReference type="NCBIfam" id="TIGR00593">
    <property type="entry name" value="pola"/>
    <property type="match status" value="1"/>
</dbReference>
<dbReference type="InterPro" id="IPR008918">
    <property type="entry name" value="HhH2"/>
</dbReference>
<dbReference type="Pfam" id="PF00476">
    <property type="entry name" value="DNA_pol_A"/>
    <property type="match status" value="1"/>
</dbReference>
<reference evidence="20 21" key="1">
    <citation type="journal article" date="2019" name="Int. J. Syst. Evol. Microbiol.">
        <title>The Global Catalogue of Microorganisms (GCM) 10K type strain sequencing project: providing services to taxonomists for standard genome sequencing and annotation.</title>
        <authorList>
            <consortium name="The Broad Institute Genomics Platform"/>
            <consortium name="The Broad Institute Genome Sequencing Center for Infectious Disease"/>
            <person name="Wu L."/>
            <person name="Ma J."/>
        </authorList>
    </citation>
    <scope>NUCLEOTIDE SEQUENCE [LARGE SCALE GENOMIC DNA]</scope>
    <source>
        <strain evidence="20 21">JCM 14942</strain>
    </source>
</reference>
<keyword evidence="9" id="KW-0378">Hydrolase</keyword>
<dbReference type="CDD" id="cd09859">
    <property type="entry name" value="PIN_53EXO"/>
    <property type="match status" value="1"/>
</dbReference>
<keyword evidence="6 16" id="KW-0235">DNA replication</keyword>
<dbReference type="Gene3D" id="1.20.1060.10">
    <property type="entry name" value="Taq DNA Polymerase, Chain T, domain 4"/>
    <property type="match status" value="1"/>
</dbReference>
<keyword evidence="11 16" id="KW-0239">DNA-directed DNA polymerase</keyword>
<dbReference type="InterPro" id="IPR029060">
    <property type="entry name" value="PIN-like_dom_sf"/>
</dbReference>
<dbReference type="SUPFAM" id="SSF88723">
    <property type="entry name" value="PIN domain-like"/>
    <property type="match status" value="1"/>
</dbReference>
<evidence type="ECO:0000256" key="7">
    <source>
        <dbReference type="ARBA" id="ARBA00022722"/>
    </source>
</evidence>
<dbReference type="PANTHER" id="PTHR10133">
    <property type="entry name" value="DNA POLYMERASE I"/>
    <property type="match status" value="1"/>
</dbReference>
<keyword evidence="7" id="KW-0540">Nuclease</keyword>
<dbReference type="EMBL" id="BAAAOR010000039">
    <property type="protein sequence ID" value="GAA1543078.1"/>
    <property type="molecule type" value="Genomic_DNA"/>
</dbReference>
<comment type="catalytic activity">
    <reaction evidence="14 16">
        <text>DNA(n) + a 2'-deoxyribonucleoside 5'-triphosphate = DNA(n+1) + diphosphate</text>
        <dbReference type="Rhea" id="RHEA:22508"/>
        <dbReference type="Rhea" id="RHEA-COMP:17339"/>
        <dbReference type="Rhea" id="RHEA-COMP:17340"/>
        <dbReference type="ChEBI" id="CHEBI:33019"/>
        <dbReference type="ChEBI" id="CHEBI:61560"/>
        <dbReference type="ChEBI" id="CHEBI:173112"/>
        <dbReference type="EC" id="2.7.7.7"/>
    </reaction>
</comment>
<dbReference type="InterPro" id="IPR002298">
    <property type="entry name" value="DNA_polymerase_A"/>
</dbReference>
<evidence type="ECO:0000256" key="2">
    <source>
        <dbReference type="ARBA" id="ARBA00012417"/>
    </source>
</evidence>
<evidence type="ECO:0000256" key="12">
    <source>
        <dbReference type="ARBA" id="ARBA00023125"/>
    </source>
</evidence>
<dbReference type="InterPro" id="IPR002421">
    <property type="entry name" value="5-3_exonuclease"/>
</dbReference>
<evidence type="ECO:0000256" key="9">
    <source>
        <dbReference type="ARBA" id="ARBA00022801"/>
    </source>
</evidence>
<dbReference type="InterPro" id="IPR020045">
    <property type="entry name" value="DNA_polI_H3TH"/>
</dbReference>
<comment type="similarity">
    <text evidence="1 16">Belongs to the DNA polymerase type-A family.</text>
</comment>
<dbReference type="CDD" id="cd08637">
    <property type="entry name" value="DNA_pol_A_pol_I_C"/>
    <property type="match status" value="1"/>
</dbReference>
<evidence type="ECO:0000259" key="19">
    <source>
        <dbReference type="SMART" id="SM00482"/>
    </source>
</evidence>
<dbReference type="InterPro" id="IPR002562">
    <property type="entry name" value="3'-5'_exonuclease_dom"/>
</dbReference>
<proteinExistence type="inferred from homology"/>
<evidence type="ECO:0000256" key="6">
    <source>
        <dbReference type="ARBA" id="ARBA00022705"/>
    </source>
</evidence>
<dbReference type="CDD" id="cd06140">
    <property type="entry name" value="DNA_polA_I_Bacillus_like_exo"/>
    <property type="match status" value="1"/>
</dbReference>
<comment type="caution">
    <text evidence="20">The sequence shown here is derived from an EMBL/GenBank/DDBJ whole genome shotgun (WGS) entry which is preliminary data.</text>
</comment>
<dbReference type="SMART" id="SM00279">
    <property type="entry name" value="HhH2"/>
    <property type="match status" value="1"/>
</dbReference>
<dbReference type="InterPro" id="IPR036279">
    <property type="entry name" value="5-3_exonuclease_C_sf"/>
</dbReference>
<keyword evidence="4 16" id="KW-0808">Transferase</keyword>
<dbReference type="InterPro" id="IPR054690">
    <property type="entry name" value="DNA_polI_exonuclease"/>
</dbReference>
<dbReference type="SUPFAM" id="SSF47807">
    <property type="entry name" value="5' to 3' exonuclease, C-terminal subdomain"/>
    <property type="match status" value="1"/>
</dbReference>
<dbReference type="Pfam" id="PF01367">
    <property type="entry name" value="5_3_exonuc"/>
    <property type="match status" value="1"/>
</dbReference>
<keyword evidence="10" id="KW-0269">Exonuclease</keyword>
<dbReference type="EC" id="2.7.7.7" evidence="2 15"/>
<evidence type="ECO:0000256" key="13">
    <source>
        <dbReference type="ARBA" id="ARBA00023204"/>
    </source>
</evidence>
<dbReference type="InterPro" id="IPR020046">
    <property type="entry name" value="5-3_exonucl_a-hlix_arch_N"/>
</dbReference>
<dbReference type="Pfam" id="PF22619">
    <property type="entry name" value="DNA_polI_exo1"/>
    <property type="match status" value="1"/>
</dbReference>